<feature type="transmembrane region" description="Helical" evidence="1">
    <location>
        <begin position="76"/>
        <end position="95"/>
    </location>
</feature>
<comment type="caution">
    <text evidence="3">The sequence shown here is derived from an EMBL/GenBank/DDBJ whole genome shotgun (WGS) entry which is preliminary data.</text>
</comment>
<keyword evidence="1" id="KW-0812">Transmembrane</keyword>
<evidence type="ECO:0000313" key="4">
    <source>
        <dbReference type="Proteomes" id="UP000682733"/>
    </source>
</evidence>
<organism evidence="3 4">
    <name type="scientific">Didymodactylos carnosus</name>
    <dbReference type="NCBI Taxonomy" id="1234261"/>
    <lineage>
        <taxon>Eukaryota</taxon>
        <taxon>Metazoa</taxon>
        <taxon>Spiralia</taxon>
        <taxon>Gnathifera</taxon>
        <taxon>Rotifera</taxon>
        <taxon>Eurotatoria</taxon>
        <taxon>Bdelloidea</taxon>
        <taxon>Philodinida</taxon>
        <taxon>Philodinidae</taxon>
        <taxon>Didymodactylos</taxon>
    </lineage>
</organism>
<proteinExistence type="predicted"/>
<feature type="transmembrane region" description="Helical" evidence="1">
    <location>
        <begin position="134"/>
        <end position="156"/>
    </location>
</feature>
<accession>A0A8S2TFR9</accession>
<dbReference type="EMBL" id="CAJNOK010033967">
    <property type="protein sequence ID" value="CAF1499602.1"/>
    <property type="molecule type" value="Genomic_DNA"/>
</dbReference>
<feature type="transmembrane region" description="Helical" evidence="1">
    <location>
        <begin position="31"/>
        <end position="52"/>
    </location>
</feature>
<keyword evidence="1" id="KW-0472">Membrane</keyword>
<dbReference type="AlphaFoldDB" id="A0A8S2TFR9"/>
<evidence type="ECO:0000313" key="2">
    <source>
        <dbReference type="EMBL" id="CAF1499602.1"/>
    </source>
</evidence>
<dbReference type="PANTHER" id="PTHR20948:SF2">
    <property type="entry name" value="TRANSMEMBRANE PROTEIN 164"/>
    <property type="match status" value="1"/>
</dbReference>
<dbReference type="InterPro" id="IPR026508">
    <property type="entry name" value="TMEM164"/>
</dbReference>
<evidence type="ECO:0000256" key="1">
    <source>
        <dbReference type="SAM" id="Phobius"/>
    </source>
</evidence>
<keyword evidence="1" id="KW-1133">Transmembrane helix</keyword>
<dbReference type="PANTHER" id="PTHR20948">
    <property type="entry name" value="TRANSMEMBRANE PROTEIN 164"/>
    <property type="match status" value="1"/>
</dbReference>
<dbReference type="EMBL" id="CAJOBA010055970">
    <property type="protein sequence ID" value="CAF4288155.1"/>
    <property type="molecule type" value="Genomic_DNA"/>
</dbReference>
<dbReference type="Proteomes" id="UP000677228">
    <property type="component" value="Unassembled WGS sequence"/>
</dbReference>
<gene>
    <name evidence="2" type="ORF">OVA965_LOCUS36873</name>
    <name evidence="3" type="ORF">TMI583_LOCUS37907</name>
</gene>
<dbReference type="Pfam" id="PF14808">
    <property type="entry name" value="TMEM164"/>
    <property type="match status" value="1"/>
</dbReference>
<feature type="transmembrane region" description="Helical" evidence="1">
    <location>
        <begin position="101"/>
        <end position="122"/>
    </location>
</feature>
<name>A0A8S2TFR9_9BILA</name>
<evidence type="ECO:0000313" key="3">
    <source>
        <dbReference type="EMBL" id="CAF4288155.1"/>
    </source>
</evidence>
<feature type="transmembrane region" description="Helical" evidence="1">
    <location>
        <begin position="162"/>
        <end position="179"/>
    </location>
</feature>
<evidence type="ECO:0008006" key="5">
    <source>
        <dbReference type="Google" id="ProtNLM"/>
    </source>
</evidence>
<sequence>MLKWAYSGVDFNIRDNGGPECFSYASTKQRLYETIIVLIWVAFEIHYAIYYAHTKFTDPNDKSFPAESSKERKPSVLRRILLVVYAWLWGIEIGFKIASRQLIWILNPCHMVTLIQIILLALSSNKISRGLYRLHVAMISGGSLAIYFPLTATRFFPFEVEIYYIQHILILIVPIFLLTSHGGYSLEPMKSFRWTILAITAFRVYHFLVLQPVSLVTSVNLNGVLCPLEFDPFYSQYYRFWANIHQSVFMILHHKLYSLIARTVLRSKGIFNIRKFLYSSSKDM</sequence>
<reference evidence="3" key="1">
    <citation type="submission" date="2021-02" db="EMBL/GenBank/DDBJ databases">
        <authorList>
            <person name="Nowell W R."/>
        </authorList>
    </citation>
    <scope>NUCLEOTIDE SEQUENCE</scope>
</reference>
<protein>
    <recommendedName>
        <fullName evidence="5">Transmembrane protein 164</fullName>
    </recommendedName>
</protein>
<dbReference type="Proteomes" id="UP000682733">
    <property type="component" value="Unassembled WGS sequence"/>
</dbReference>